<evidence type="ECO:0000313" key="2">
    <source>
        <dbReference type="EMBL" id="AVO39339.2"/>
    </source>
</evidence>
<evidence type="ECO:0000313" key="3">
    <source>
        <dbReference type="Proteomes" id="UP000237655"/>
    </source>
</evidence>
<dbReference type="AlphaFoldDB" id="A0A2S0MTW7"/>
<sequence length="1115" mass="117417">MHPLDPEDRNELPVRRRRALRRGLVAGLAVLALFAALAVAALSLPGRAITAPDWLMTRLEARAERNLGGLGLDFGEATLVVRHGWRPAVRLRDVELSAADGTRVALLERARISLSLRPLLRGRILAKQIDLGGLNVVLRRDAGGNLSLAFGENAAPVDQARNLPALIEDWDGVLDGQPFAALTQVSVQGVRLRLEDARVNRHWTLDDGRLQLDKDGARLRLAASFAVLSGGRVSTVEANYASRIGDLAAEFGVSFSDVDAPDIAAQSPVLGWLDVLRAPISGALRGSVDGSGSAGPVSATLQIGAGALQPTDATRPVPFSGARGYFTFDPRIGTLVFDELSVESDWITGRADGTAMLSGIEAGALSGLDGQFTFRGLRLNPDDRYDEPLDLDGMTADFRLDLNPFRLTLGEALVTTPHERLRAWGVLDANPEGWQLALDAEMGHLATDRLLVLWPQRVAPKPRRWVETNLHAGDLSDIDFALRLAQGNRPVIHADFGFSDVTARVLKTQPPVTNGTGTASLTGNRFVVSATGGQITADQGGALDIAGTSFIVPDVAVKPATPGLVRLKADGPITAVLSLLNRPPLSVIDKTPLPVDMADGRLRAEGTIAFPMKKKVPFEDLEFHFSGDLTGLRSDVLVPGHEVSARALRIEGNQDAVRIEGDGLIGELPVRVAWRQPLGKSAAGQGSTLTGTVELSARTVDTFRLGLPPGSVAGKGQATFALDLKPDTPPELALSSDLRGVRLSLGSLGWSKAADTAGRLDLSARLGDRARVDRLELEAAGLSVAGRVTTRTGGGLDRAEFDRVRLGGWLDVRAELVGQGNGPPVIRVHGGQLDLRRASFGRGSGTGASGPLDAALDRLQVTDTIALTGFTGNFVTTGGLSGPFRGRINGGAAVTGRIAPQAGRSAIHLKSDDAGGVFRDAGILRNGRGGELDLTLTPASTPGEFNGRLAVRDTRVQDAPAMAALLNSISLVGLLNELSGQGILFGNVDARFRLGPRQLTLFESSATGASIGLSMDGIYDVVNGRLNMQGVVSPIYMLNAVGAPLSRRGEGLIGFNYTLTGAAASPNVSVNPLSALAPGILRDLFRGAPPPSDGSPAPQPRRRPRTPSDDPAGGR</sequence>
<gene>
    <name evidence="2" type="ORF">C6Y53_17645</name>
</gene>
<reference evidence="3" key="1">
    <citation type="submission" date="2018-03" db="EMBL/GenBank/DDBJ databases">
        <title>Genomic analysis of the strain SH-1 isolated from shrimp intestine.</title>
        <authorList>
            <person name="Kim Y.-S."/>
            <person name="Kim S.-E."/>
            <person name="Kim K.-H."/>
        </authorList>
    </citation>
    <scope>NUCLEOTIDE SEQUENCE [LARGE SCALE GENOMIC DNA]</scope>
    <source>
        <strain evidence="3">SH-1</strain>
    </source>
</reference>
<feature type="compositionally biased region" description="Pro residues" evidence="1">
    <location>
        <begin position="1088"/>
        <end position="1099"/>
    </location>
</feature>
<organism evidence="2 3">
    <name type="scientific">Pukyongiella litopenaei</name>
    <dbReference type="NCBI Taxonomy" id="2605946"/>
    <lineage>
        <taxon>Bacteria</taxon>
        <taxon>Pseudomonadati</taxon>
        <taxon>Pseudomonadota</taxon>
        <taxon>Alphaproteobacteria</taxon>
        <taxon>Rhodobacterales</taxon>
        <taxon>Paracoccaceae</taxon>
        <taxon>Pukyongiella</taxon>
    </lineage>
</organism>
<feature type="region of interest" description="Disordered" evidence="1">
    <location>
        <begin position="1084"/>
        <end position="1115"/>
    </location>
</feature>
<proteinExistence type="predicted"/>
<accession>A0A2S0MTW7</accession>
<keyword evidence="3" id="KW-1185">Reference proteome</keyword>
<dbReference type="EMBL" id="CP027665">
    <property type="protein sequence ID" value="AVO39339.2"/>
    <property type="molecule type" value="Genomic_DNA"/>
</dbReference>
<evidence type="ECO:0000256" key="1">
    <source>
        <dbReference type="SAM" id="MobiDB-lite"/>
    </source>
</evidence>
<name>A0A2S0MTW7_9RHOB</name>
<dbReference type="RefSeq" id="WP_149615555.1">
    <property type="nucleotide sequence ID" value="NZ_CP027665.1"/>
</dbReference>
<dbReference type="KEGG" id="thas:C6Y53_17645"/>
<dbReference type="Proteomes" id="UP000237655">
    <property type="component" value="Chromosome"/>
</dbReference>
<protein>
    <submittedName>
        <fullName evidence="2">Uncharacterized protein</fullName>
    </submittedName>
</protein>